<evidence type="ECO:0000313" key="2">
    <source>
        <dbReference type="Proteomes" id="UP000613401"/>
    </source>
</evidence>
<dbReference type="AlphaFoldDB" id="A0A8H4FDW8"/>
<name>A0A8H4FDW8_COLGL</name>
<comment type="caution">
    <text evidence="1">The sequence shown here is derived from an EMBL/GenBank/DDBJ whole genome shotgun (WGS) entry which is preliminary data.</text>
</comment>
<accession>A0A8H4FDW8</accession>
<dbReference type="RefSeq" id="XP_045257912.1">
    <property type="nucleotide sequence ID" value="XM_045408178.1"/>
</dbReference>
<sequence length="143" mass="15789">MQVPDKMSAFEGVGIPVKQWRDKLPVMCEAMTTTGRHIGFQSEDNPTPRPVMATNMDGRVMKASFTVGSNRFVVGMNPQGSKLAPPACASREVSDRIMERLYSYPLTCPGRRLADVTKKELIERKAPAVAKAKNSHFGRFSMG</sequence>
<dbReference type="Proteomes" id="UP000613401">
    <property type="component" value="Unassembled WGS sequence"/>
</dbReference>
<gene>
    <name evidence="1" type="ORF">GCG54_00008207</name>
</gene>
<evidence type="ECO:0000313" key="1">
    <source>
        <dbReference type="EMBL" id="KAF3798752.1"/>
    </source>
</evidence>
<dbReference type="EMBL" id="WVTB01000091">
    <property type="protein sequence ID" value="KAF3798752.1"/>
    <property type="molecule type" value="Genomic_DNA"/>
</dbReference>
<dbReference type="GeneID" id="69015348"/>
<keyword evidence="2" id="KW-1185">Reference proteome</keyword>
<organism evidence="1 2">
    <name type="scientific">Colletotrichum gloeosporioides</name>
    <name type="common">Anthracnose fungus</name>
    <name type="synonym">Glomerella cingulata</name>
    <dbReference type="NCBI Taxonomy" id="474922"/>
    <lineage>
        <taxon>Eukaryota</taxon>
        <taxon>Fungi</taxon>
        <taxon>Dikarya</taxon>
        <taxon>Ascomycota</taxon>
        <taxon>Pezizomycotina</taxon>
        <taxon>Sordariomycetes</taxon>
        <taxon>Hypocreomycetidae</taxon>
        <taxon>Glomerellales</taxon>
        <taxon>Glomerellaceae</taxon>
        <taxon>Colletotrichum</taxon>
        <taxon>Colletotrichum gloeosporioides species complex</taxon>
    </lineage>
</organism>
<reference evidence="1" key="2">
    <citation type="submission" date="2020-03" db="EMBL/GenBank/DDBJ databases">
        <authorList>
            <person name="Fu F.-F."/>
            <person name="Chen J."/>
        </authorList>
    </citation>
    <scope>NUCLEOTIDE SEQUENCE</scope>
    <source>
        <strain evidence="1">Lc1</strain>
    </source>
</reference>
<protein>
    <submittedName>
        <fullName evidence="1">Uncharacterized protein</fullName>
    </submittedName>
</protein>
<proteinExistence type="predicted"/>
<reference evidence="1" key="1">
    <citation type="journal article" date="2020" name="Phytopathology">
        <title>Genome sequence and comparative analysis of Colletotrichum gloeosporioides isolated from Liriodendron leaves.</title>
        <authorList>
            <person name="Fu F.F."/>
            <person name="Hao Z."/>
            <person name="Wang P."/>
            <person name="Lu Y."/>
            <person name="Xue L.J."/>
            <person name="Wei G."/>
            <person name="Tian Y."/>
            <person name="Baishi H."/>
            <person name="Xu H."/>
            <person name="Shi J."/>
            <person name="Cheng T."/>
            <person name="Wang G."/>
            <person name="Yi Y."/>
            <person name="Chen J."/>
        </authorList>
    </citation>
    <scope>NUCLEOTIDE SEQUENCE</scope>
    <source>
        <strain evidence="1">Lc1</strain>
    </source>
</reference>